<keyword evidence="1" id="KW-1185">Reference proteome</keyword>
<proteinExistence type="predicted"/>
<evidence type="ECO:0000313" key="1">
    <source>
        <dbReference type="Proteomes" id="UP000887565"/>
    </source>
</evidence>
<name>A0A915HJ22_ROMCU</name>
<dbReference type="Proteomes" id="UP000887565">
    <property type="component" value="Unplaced"/>
</dbReference>
<accession>A0A915HJ22</accession>
<dbReference type="AlphaFoldDB" id="A0A915HJ22"/>
<protein>
    <submittedName>
        <fullName evidence="2">Uncharacterized protein</fullName>
    </submittedName>
</protein>
<sequence length="84" mass="9787">MTDGNLQLNRTERKFPFNSVTLCRLHSVPFRCVRKGIAVQLPKRFKNFDENLTNTIRFKCIVGDEDREEEGGERRSGRGRFIAN</sequence>
<evidence type="ECO:0000313" key="2">
    <source>
        <dbReference type="WBParaSite" id="nRc.2.0.1.t01326-RA"/>
    </source>
</evidence>
<reference evidence="2" key="1">
    <citation type="submission" date="2022-11" db="UniProtKB">
        <authorList>
            <consortium name="WormBaseParasite"/>
        </authorList>
    </citation>
    <scope>IDENTIFICATION</scope>
</reference>
<dbReference type="WBParaSite" id="nRc.2.0.1.t01326-RA">
    <property type="protein sequence ID" value="nRc.2.0.1.t01326-RA"/>
    <property type="gene ID" value="nRc.2.0.1.g01326"/>
</dbReference>
<organism evidence="1 2">
    <name type="scientific">Romanomermis culicivorax</name>
    <name type="common">Nematode worm</name>
    <dbReference type="NCBI Taxonomy" id="13658"/>
    <lineage>
        <taxon>Eukaryota</taxon>
        <taxon>Metazoa</taxon>
        <taxon>Ecdysozoa</taxon>
        <taxon>Nematoda</taxon>
        <taxon>Enoplea</taxon>
        <taxon>Dorylaimia</taxon>
        <taxon>Mermithida</taxon>
        <taxon>Mermithoidea</taxon>
        <taxon>Mermithidae</taxon>
        <taxon>Romanomermis</taxon>
    </lineage>
</organism>